<dbReference type="AlphaFoldDB" id="A0AAE9XH63"/>
<gene>
    <name evidence="2" type="ORF">NY151_05740</name>
</gene>
<dbReference type="Proteomes" id="UP001179501">
    <property type="component" value="Chromosome"/>
</dbReference>
<accession>A0AAE9XH63</accession>
<dbReference type="EMBL" id="CP116614">
    <property type="protein sequence ID" value="WCG02190.1"/>
    <property type="molecule type" value="Genomic_DNA"/>
</dbReference>
<organism evidence="2 3">
    <name type="scientific">Porphyromonas gingivalis</name>
    <name type="common">Bacteroides gingivalis</name>
    <dbReference type="NCBI Taxonomy" id="837"/>
    <lineage>
        <taxon>Bacteria</taxon>
        <taxon>Pseudomonadati</taxon>
        <taxon>Bacteroidota</taxon>
        <taxon>Bacteroidia</taxon>
        <taxon>Bacteroidales</taxon>
        <taxon>Porphyromonadaceae</taxon>
        <taxon>Porphyromonas</taxon>
    </lineage>
</organism>
<sequence length="725" mass="80903">MLIRLVSGEAFDLPADFSVEITRINPFFSELGEHSIPVTLPPSDINKRLLGFPHDIGLGVIRSSYDVSIEDGAFFFPAKMLLLSANEADGFECSFVLNMGKLYSIMQKDKLSDVVERQYTKLDYGTARAAMLYLESVARKAELTDADIIDIFPILADKQILNEYKFRTPTTGSIFAANTDRKIDIGGQMTVIPACFLLTPFLRLRPLLQRIFKHYGYAISDWGVLDEAPYKDIVLLNNNYDSIVNGYIIPLQLAPDCSVVELLSAVEGKFMSRWVADESATSVRFVRFDTLLEEENTDLSDRLAGSVTFRYPQKYRRLELKSSSFVAPRFPQGVDGEGYTQIDNLKEVLRKRKGLCIDIRTGILYRFMVMRDMTGKLLSVGSLVTNYIDEHKDYEAEVVDCGDTVPALQLPYAKTAFEDVAIAQVGDGRWLNSFCRLADGKTADEEEKGELPIVFAMPVSGQGVLRQGGLIDSTTQKSLLYNGDKSLFELYYRKYEELLRYGLTEAEATLQLRGVDKMTLSAVKPLVIEGNRFFPEKIGYSSSAGSSSTVSLRSLSMRPHLSSSDQSFLTSSEYLKSAGGTLSALPRHTWEVELRWKYSLVEPVGSQVHFYDDDDLPECDAQSGGPGTYGPDAPSPGLYDWGKAYQPLYEAFQQRGDRVVPAPTKEQIESGMPYVYAYSRYDLGSSPMPQPLPDPPGGGLNPVDPQPAPDSRYFTIFFCLNPKPL</sequence>
<reference evidence="2" key="1">
    <citation type="submission" date="2023-01" db="EMBL/GenBank/DDBJ databases">
        <title>Phages are important unrecognized players in the ecology of the oral pathogen Porphyromonas gingivalis.</title>
        <authorList>
            <person name="Matrishin C.B."/>
            <person name="Kauffman K.M."/>
        </authorList>
    </citation>
    <scope>NUCLEOTIDE SEQUENCE</scope>
    <source>
        <strain evidence="2">ATCC 49417</strain>
    </source>
</reference>
<evidence type="ECO:0000313" key="3">
    <source>
        <dbReference type="Proteomes" id="UP001179501"/>
    </source>
</evidence>
<dbReference type="RefSeq" id="WP_271935077.1">
    <property type="nucleotide sequence ID" value="NZ_CP116614.1"/>
</dbReference>
<name>A0AAE9XH63_PORGN</name>
<evidence type="ECO:0000313" key="2">
    <source>
        <dbReference type="EMBL" id="WCG02190.1"/>
    </source>
</evidence>
<feature type="region of interest" description="Disordered" evidence="1">
    <location>
        <begin position="611"/>
        <end position="632"/>
    </location>
</feature>
<protein>
    <submittedName>
        <fullName evidence="2">Uncharacterized protein</fullName>
    </submittedName>
</protein>
<proteinExistence type="predicted"/>
<evidence type="ECO:0000256" key="1">
    <source>
        <dbReference type="SAM" id="MobiDB-lite"/>
    </source>
</evidence>
<feature type="region of interest" description="Disordered" evidence="1">
    <location>
        <begin position="685"/>
        <end position="706"/>
    </location>
</feature>